<gene>
    <name evidence="3" type="ORF">VLY81_13380</name>
</gene>
<dbReference type="EMBL" id="CP141614">
    <property type="protein sequence ID" value="WRP14394.1"/>
    <property type="molecule type" value="Genomic_DNA"/>
</dbReference>
<feature type="chain" id="PRO_5046645423" evidence="2">
    <location>
        <begin position="28"/>
        <end position="153"/>
    </location>
</feature>
<evidence type="ECO:0000313" key="4">
    <source>
        <dbReference type="Proteomes" id="UP001333102"/>
    </source>
</evidence>
<reference evidence="4" key="1">
    <citation type="submission" date="2023-12" db="EMBL/GenBank/DDBJ databases">
        <title>Novel isolates from deep terrestrial aquifers shed light on the physiology and ecology of the class Limnochordia.</title>
        <authorList>
            <person name="Karnachuk O.V."/>
            <person name="Lukina A.P."/>
            <person name="Avakyan M.R."/>
            <person name="Kadnikov V."/>
            <person name="Begmatov S."/>
            <person name="Beletsky A.V."/>
            <person name="Mardanov A.V."/>
            <person name="Ravin N.V."/>
        </authorList>
    </citation>
    <scope>NUCLEOTIDE SEQUENCE [LARGE SCALE GENOMIC DNA]</scope>
    <source>
        <strain evidence="4">LN</strain>
    </source>
</reference>
<feature type="signal peptide" evidence="2">
    <location>
        <begin position="1"/>
        <end position="27"/>
    </location>
</feature>
<keyword evidence="1" id="KW-0472">Membrane</keyword>
<protein>
    <submittedName>
        <fullName evidence="3">Uncharacterized protein</fullName>
    </submittedName>
</protein>
<dbReference type="Proteomes" id="UP001333102">
    <property type="component" value="Chromosome"/>
</dbReference>
<proteinExistence type="predicted"/>
<keyword evidence="4" id="KW-1185">Reference proteome</keyword>
<name>A0ABZ1BNI2_9FIRM</name>
<sequence length="153" mass="15801">MRLTRSLCVLVAIALVASVALSPTVLAAAGDDSSPRPSAAFDPGEFGVPIDPERQETLTGDWWNVALGAALGAADAAYTYARSRPFEATDARYWTGMAASVLVGAGMGALGSATQLGTQTARATVKVAMSVYSRVRSHVVNEAFSAGLKGFGY</sequence>
<accession>A0ABZ1BNI2</accession>
<keyword evidence="2" id="KW-0732">Signal</keyword>
<evidence type="ECO:0000256" key="2">
    <source>
        <dbReference type="SAM" id="SignalP"/>
    </source>
</evidence>
<feature type="transmembrane region" description="Helical" evidence="1">
    <location>
        <begin position="93"/>
        <end position="113"/>
    </location>
</feature>
<evidence type="ECO:0000313" key="3">
    <source>
        <dbReference type="EMBL" id="WRP14394.1"/>
    </source>
</evidence>
<dbReference type="RefSeq" id="WP_324668711.1">
    <property type="nucleotide sequence ID" value="NZ_CP141614.1"/>
</dbReference>
<keyword evidence="1" id="KW-1133">Transmembrane helix</keyword>
<organism evidence="3 4">
    <name type="scientific">Geochorda subterranea</name>
    <dbReference type="NCBI Taxonomy" id="3109564"/>
    <lineage>
        <taxon>Bacteria</taxon>
        <taxon>Bacillati</taxon>
        <taxon>Bacillota</taxon>
        <taxon>Limnochordia</taxon>
        <taxon>Limnochordales</taxon>
        <taxon>Geochordaceae</taxon>
        <taxon>Geochorda</taxon>
    </lineage>
</organism>
<keyword evidence="1" id="KW-0812">Transmembrane</keyword>
<evidence type="ECO:0000256" key="1">
    <source>
        <dbReference type="SAM" id="Phobius"/>
    </source>
</evidence>